<dbReference type="Pfam" id="PF04134">
    <property type="entry name" value="DCC1-like"/>
    <property type="match status" value="1"/>
</dbReference>
<accession>A0A0A2A1Z6</accession>
<dbReference type="Proteomes" id="UP000030355">
    <property type="component" value="Unassembled WGS sequence"/>
</dbReference>
<name>A0A0A2A1Z6_PROMR</name>
<evidence type="ECO:0000313" key="2">
    <source>
        <dbReference type="Proteomes" id="UP000030355"/>
    </source>
</evidence>
<dbReference type="STRING" id="93057.EU95_0999"/>
<evidence type="ECO:0000313" key="1">
    <source>
        <dbReference type="EMBL" id="KGF95917.1"/>
    </source>
</evidence>
<organism evidence="1 2">
    <name type="scientific">Prochlorococcus marinus str. MIT 9201</name>
    <dbReference type="NCBI Taxonomy" id="93057"/>
    <lineage>
        <taxon>Bacteria</taxon>
        <taxon>Bacillati</taxon>
        <taxon>Cyanobacteriota</taxon>
        <taxon>Cyanophyceae</taxon>
        <taxon>Synechococcales</taxon>
        <taxon>Prochlorococcaceae</taxon>
        <taxon>Prochlorococcus</taxon>
    </lineage>
</organism>
<comment type="caution">
    <text evidence="1">The sequence shown here is derived from an EMBL/GenBank/DDBJ whole genome shotgun (WGS) entry which is preliminary data.</text>
</comment>
<dbReference type="AlphaFoldDB" id="A0A0A2A1Z6"/>
<dbReference type="InterPro" id="IPR007263">
    <property type="entry name" value="DCC1-like"/>
</dbReference>
<dbReference type="OrthoDB" id="9785438at2"/>
<evidence type="ECO:0008006" key="3">
    <source>
        <dbReference type="Google" id="ProtNLM"/>
    </source>
</evidence>
<dbReference type="GO" id="GO:0015035">
    <property type="term" value="F:protein-disulfide reductase activity"/>
    <property type="evidence" value="ECO:0007669"/>
    <property type="project" value="InterPro"/>
</dbReference>
<sequence length="126" mass="14273">MNSNYTFIYDGECPFCNHFAELLEIRSKITNIKILDGRKNLTLIKSLIEKGYDLDKGAILLKDEDIFHGADAINTICKKINNPSSNLLLLLSRVFKSNNRTKVIFPLLIRARRFALISKGISTSLV</sequence>
<proteinExistence type="predicted"/>
<protein>
    <recommendedName>
        <fullName evidence="3">DUF393 domain-containing protein</fullName>
    </recommendedName>
</protein>
<dbReference type="eggNOG" id="COG3011">
    <property type="taxonomic scope" value="Bacteria"/>
</dbReference>
<gene>
    <name evidence="1" type="ORF">EU95_0999</name>
</gene>
<dbReference type="EMBL" id="JNAL01000011">
    <property type="protein sequence ID" value="KGF95917.1"/>
    <property type="molecule type" value="Genomic_DNA"/>
</dbReference>
<reference evidence="2" key="1">
    <citation type="journal article" date="2014" name="Sci. Data">
        <title>Genomes of diverse isolates of the marine cyanobacterium Prochlorococcus.</title>
        <authorList>
            <person name="Biller S."/>
            <person name="Berube P."/>
            <person name="Thompson J."/>
            <person name="Kelly L."/>
            <person name="Roggensack S."/>
            <person name="Awad L."/>
            <person name="Roache-Johnson K."/>
            <person name="Ding H."/>
            <person name="Giovannoni S.J."/>
            <person name="Moore L.R."/>
            <person name="Chisholm S.W."/>
        </authorList>
    </citation>
    <scope>NUCLEOTIDE SEQUENCE [LARGE SCALE GENOMIC DNA]</scope>
    <source>
        <strain evidence="2">MIT 9201</strain>
    </source>
</reference>
<dbReference type="RefSeq" id="WP_032522143.1">
    <property type="nucleotide sequence ID" value="NZ_CP138977.1"/>
</dbReference>